<protein>
    <submittedName>
        <fullName evidence="1">Uncharacterized protein</fullName>
    </submittedName>
</protein>
<dbReference type="AlphaFoldDB" id="A0AAV3RS78"/>
<gene>
    <name evidence="1" type="ORF">LIER_44031</name>
</gene>
<dbReference type="EMBL" id="BAABME010044474">
    <property type="protein sequence ID" value="GAA0180028.1"/>
    <property type="molecule type" value="Genomic_DNA"/>
</dbReference>
<keyword evidence="2" id="KW-1185">Reference proteome</keyword>
<proteinExistence type="predicted"/>
<comment type="caution">
    <text evidence="1">The sequence shown here is derived from an EMBL/GenBank/DDBJ whole genome shotgun (WGS) entry which is preliminary data.</text>
</comment>
<sequence length="79" mass="8341">MSRLYVIGLVNGLVTRLMNRLGSGQNNGLVIRLVKGLGLVKGLPAGRAEMRAVDRTAVEPVDEQAGPAGAWARAGPFAW</sequence>
<name>A0AAV3RS78_LITER</name>
<organism evidence="1 2">
    <name type="scientific">Lithospermum erythrorhizon</name>
    <name type="common">Purple gromwell</name>
    <name type="synonym">Lithospermum officinale var. erythrorhizon</name>
    <dbReference type="NCBI Taxonomy" id="34254"/>
    <lineage>
        <taxon>Eukaryota</taxon>
        <taxon>Viridiplantae</taxon>
        <taxon>Streptophyta</taxon>
        <taxon>Embryophyta</taxon>
        <taxon>Tracheophyta</taxon>
        <taxon>Spermatophyta</taxon>
        <taxon>Magnoliopsida</taxon>
        <taxon>eudicotyledons</taxon>
        <taxon>Gunneridae</taxon>
        <taxon>Pentapetalae</taxon>
        <taxon>asterids</taxon>
        <taxon>lamiids</taxon>
        <taxon>Boraginales</taxon>
        <taxon>Boraginaceae</taxon>
        <taxon>Boraginoideae</taxon>
        <taxon>Lithospermeae</taxon>
        <taxon>Lithospermum</taxon>
    </lineage>
</organism>
<evidence type="ECO:0000313" key="1">
    <source>
        <dbReference type="EMBL" id="GAA0180028.1"/>
    </source>
</evidence>
<reference evidence="1 2" key="1">
    <citation type="submission" date="2024-01" db="EMBL/GenBank/DDBJ databases">
        <title>The complete chloroplast genome sequence of Lithospermum erythrorhizon: insights into the phylogenetic relationship among Boraginaceae species and the maternal lineages of purple gromwells.</title>
        <authorList>
            <person name="Okada T."/>
            <person name="Watanabe K."/>
        </authorList>
    </citation>
    <scope>NUCLEOTIDE SEQUENCE [LARGE SCALE GENOMIC DNA]</scope>
</reference>
<evidence type="ECO:0000313" key="2">
    <source>
        <dbReference type="Proteomes" id="UP001454036"/>
    </source>
</evidence>
<dbReference type="Proteomes" id="UP001454036">
    <property type="component" value="Unassembled WGS sequence"/>
</dbReference>
<accession>A0AAV3RS78</accession>